<protein>
    <submittedName>
        <fullName evidence="2">Uncharacterized protein</fullName>
    </submittedName>
</protein>
<evidence type="ECO:0000313" key="3">
    <source>
        <dbReference type="Proteomes" id="UP000823775"/>
    </source>
</evidence>
<feature type="region of interest" description="Disordered" evidence="1">
    <location>
        <begin position="101"/>
        <end position="137"/>
    </location>
</feature>
<dbReference type="EMBL" id="JACEIK010001265">
    <property type="protein sequence ID" value="MCD7467744.1"/>
    <property type="molecule type" value="Genomic_DNA"/>
</dbReference>
<feature type="non-terminal residue" evidence="2">
    <location>
        <position position="1"/>
    </location>
</feature>
<name>A0ABS8T8K4_DATST</name>
<organism evidence="2 3">
    <name type="scientific">Datura stramonium</name>
    <name type="common">Jimsonweed</name>
    <name type="synonym">Common thornapple</name>
    <dbReference type="NCBI Taxonomy" id="4076"/>
    <lineage>
        <taxon>Eukaryota</taxon>
        <taxon>Viridiplantae</taxon>
        <taxon>Streptophyta</taxon>
        <taxon>Embryophyta</taxon>
        <taxon>Tracheophyta</taxon>
        <taxon>Spermatophyta</taxon>
        <taxon>Magnoliopsida</taxon>
        <taxon>eudicotyledons</taxon>
        <taxon>Gunneridae</taxon>
        <taxon>Pentapetalae</taxon>
        <taxon>asterids</taxon>
        <taxon>lamiids</taxon>
        <taxon>Solanales</taxon>
        <taxon>Solanaceae</taxon>
        <taxon>Solanoideae</taxon>
        <taxon>Datureae</taxon>
        <taxon>Datura</taxon>
    </lineage>
</organism>
<evidence type="ECO:0000313" key="2">
    <source>
        <dbReference type="EMBL" id="MCD7467744.1"/>
    </source>
</evidence>
<proteinExistence type="predicted"/>
<feature type="compositionally biased region" description="Polar residues" evidence="1">
    <location>
        <begin position="128"/>
        <end position="137"/>
    </location>
</feature>
<accession>A0ABS8T8K4</accession>
<evidence type="ECO:0000256" key="1">
    <source>
        <dbReference type="SAM" id="MobiDB-lite"/>
    </source>
</evidence>
<comment type="caution">
    <text evidence="2">The sequence shown here is derived from an EMBL/GenBank/DDBJ whole genome shotgun (WGS) entry which is preliminary data.</text>
</comment>
<reference evidence="2 3" key="1">
    <citation type="journal article" date="2021" name="BMC Genomics">
        <title>Datura genome reveals duplications of psychoactive alkaloid biosynthetic genes and high mutation rate following tissue culture.</title>
        <authorList>
            <person name="Rajewski A."/>
            <person name="Carter-House D."/>
            <person name="Stajich J."/>
            <person name="Litt A."/>
        </authorList>
    </citation>
    <scope>NUCLEOTIDE SEQUENCE [LARGE SCALE GENOMIC DNA]</scope>
    <source>
        <strain evidence="2">AR-01</strain>
    </source>
</reference>
<feature type="compositionally biased region" description="Polar residues" evidence="1">
    <location>
        <begin position="109"/>
        <end position="118"/>
    </location>
</feature>
<dbReference type="Proteomes" id="UP000823775">
    <property type="component" value="Unassembled WGS sequence"/>
</dbReference>
<sequence>EDWIRNMEKENRGAVALDWKNAGAQAQAKAADAWSRELPVPTVAADSTSVENVNRVAPDNFQWSCSPLPIYVIFCGKGLDASGHCTTPSVSKNFTYHDRRNAGVAPESIMSTSQQRGQGKTPIMDGMTTVSGSEKEM</sequence>
<keyword evidence="3" id="KW-1185">Reference proteome</keyword>
<gene>
    <name evidence="2" type="ORF">HAX54_005362</name>
</gene>